<reference evidence="1 2" key="1">
    <citation type="submission" date="2024-01" db="EMBL/GenBank/DDBJ databases">
        <title>Genome assemblies of Stephania.</title>
        <authorList>
            <person name="Yang L."/>
        </authorList>
    </citation>
    <scope>NUCLEOTIDE SEQUENCE [LARGE SCALE GENOMIC DNA]</scope>
    <source>
        <strain evidence="1">JXDWG</strain>
        <tissue evidence="1">Leaf</tissue>
    </source>
</reference>
<gene>
    <name evidence="1" type="ORF">Scep_016985</name>
</gene>
<evidence type="ECO:0000313" key="1">
    <source>
        <dbReference type="EMBL" id="KAK9118892.1"/>
    </source>
</evidence>
<evidence type="ECO:0000313" key="2">
    <source>
        <dbReference type="Proteomes" id="UP001419268"/>
    </source>
</evidence>
<sequence>MYIEDTLSGLGSHRAGNSRERIEGSPYEYGLGSFSGSEETLRLSSSLFDYGPKGTLRQVEGTQSWISNYHHCATPLSLMPLLLGGNNEAVKLVDLMMKNSGDQLTGLSLKYLIEDNVSELKGLDLIFSLSRLYLPQSRFSSHVGNDEAVKLVGLTMKNSGDQLIGLSKPHWVFVTTLTLISTTLFPVCKDSLQKLQRIYSLQKLNENQTYEDPRAKECAKRFWDRENKSGFETRLEEEIGQLSEVGQVLVIKLGRTPRKIEQVKLIIFGNVRVRYTRGIDPSRGRGVNASSGMSTWAPGRLSTATCLRCMCRWVVGPYRPPRRLLGDGTVKGVRETHLRDPNILKYGLVGFKNDDESEPYCRHQLYQFSEPSNSNGTAKIRLQQRREERNEDKFGVPKQCSIAMKKGLQQTIGLYNLQFPTGTYNPADSYVSQPTIDMVKDDEADTELTSGHHHIKTVAALPPQVTCLCVLLASWPNYTCPAPAHPLHVSILNSRIMS</sequence>
<accession>A0AAP0IQL8</accession>
<dbReference type="EMBL" id="JBBNAG010000007">
    <property type="protein sequence ID" value="KAK9118892.1"/>
    <property type="molecule type" value="Genomic_DNA"/>
</dbReference>
<keyword evidence="2" id="KW-1185">Reference proteome</keyword>
<dbReference type="AlphaFoldDB" id="A0AAP0IQL8"/>
<name>A0AAP0IQL8_9MAGN</name>
<comment type="caution">
    <text evidence="1">The sequence shown here is derived from an EMBL/GenBank/DDBJ whole genome shotgun (WGS) entry which is preliminary data.</text>
</comment>
<dbReference type="Proteomes" id="UP001419268">
    <property type="component" value="Unassembled WGS sequence"/>
</dbReference>
<proteinExistence type="predicted"/>
<protein>
    <submittedName>
        <fullName evidence="1">Uncharacterized protein</fullName>
    </submittedName>
</protein>
<organism evidence="1 2">
    <name type="scientific">Stephania cephalantha</name>
    <dbReference type="NCBI Taxonomy" id="152367"/>
    <lineage>
        <taxon>Eukaryota</taxon>
        <taxon>Viridiplantae</taxon>
        <taxon>Streptophyta</taxon>
        <taxon>Embryophyta</taxon>
        <taxon>Tracheophyta</taxon>
        <taxon>Spermatophyta</taxon>
        <taxon>Magnoliopsida</taxon>
        <taxon>Ranunculales</taxon>
        <taxon>Menispermaceae</taxon>
        <taxon>Menispermoideae</taxon>
        <taxon>Cissampelideae</taxon>
        <taxon>Stephania</taxon>
    </lineage>
</organism>